<evidence type="ECO:0000313" key="3">
    <source>
        <dbReference type="Proteomes" id="UP001066276"/>
    </source>
</evidence>
<sequence length="115" mass="12379">MKHPRGFLATRRRPWSGLRRSRGEKGVRPGRQGGAAERRERRPGPRDGLSPGGPFEPGAEGSGGSLWAPERLDCAVGLGPETPERPEGEGRSHMCYWIGGCRTVLFTLAPMSGAS</sequence>
<protein>
    <submittedName>
        <fullName evidence="2">Uncharacterized protein</fullName>
    </submittedName>
</protein>
<accession>A0AAV7VBN5</accession>
<evidence type="ECO:0000313" key="2">
    <source>
        <dbReference type="EMBL" id="KAJ1197573.1"/>
    </source>
</evidence>
<organism evidence="2 3">
    <name type="scientific">Pleurodeles waltl</name>
    <name type="common">Iberian ribbed newt</name>
    <dbReference type="NCBI Taxonomy" id="8319"/>
    <lineage>
        <taxon>Eukaryota</taxon>
        <taxon>Metazoa</taxon>
        <taxon>Chordata</taxon>
        <taxon>Craniata</taxon>
        <taxon>Vertebrata</taxon>
        <taxon>Euteleostomi</taxon>
        <taxon>Amphibia</taxon>
        <taxon>Batrachia</taxon>
        <taxon>Caudata</taxon>
        <taxon>Salamandroidea</taxon>
        <taxon>Salamandridae</taxon>
        <taxon>Pleurodelinae</taxon>
        <taxon>Pleurodeles</taxon>
    </lineage>
</organism>
<reference evidence="2" key="1">
    <citation type="journal article" date="2022" name="bioRxiv">
        <title>Sequencing and chromosome-scale assembly of the giantPleurodeles waltlgenome.</title>
        <authorList>
            <person name="Brown T."/>
            <person name="Elewa A."/>
            <person name="Iarovenko S."/>
            <person name="Subramanian E."/>
            <person name="Araus A.J."/>
            <person name="Petzold A."/>
            <person name="Susuki M."/>
            <person name="Suzuki K.-i.T."/>
            <person name="Hayashi T."/>
            <person name="Toyoda A."/>
            <person name="Oliveira C."/>
            <person name="Osipova E."/>
            <person name="Leigh N.D."/>
            <person name="Simon A."/>
            <person name="Yun M.H."/>
        </authorList>
    </citation>
    <scope>NUCLEOTIDE SEQUENCE</scope>
    <source>
        <strain evidence="2">20211129_DDA</strain>
        <tissue evidence="2">Liver</tissue>
    </source>
</reference>
<feature type="region of interest" description="Disordered" evidence="1">
    <location>
        <begin position="1"/>
        <end position="68"/>
    </location>
</feature>
<gene>
    <name evidence="2" type="ORF">NDU88_001430</name>
</gene>
<evidence type="ECO:0000256" key="1">
    <source>
        <dbReference type="SAM" id="MobiDB-lite"/>
    </source>
</evidence>
<keyword evidence="3" id="KW-1185">Reference proteome</keyword>
<proteinExistence type="predicted"/>
<name>A0AAV7VBN5_PLEWA</name>
<feature type="compositionally biased region" description="Basic and acidic residues" evidence="1">
    <location>
        <begin position="36"/>
        <end position="45"/>
    </location>
</feature>
<comment type="caution">
    <text evidence="2">The sequence shown here is derived from an EMBL/GenBank/DDBJ whole genome shotgun (WGS) entry which is preliminary data.</text>
</comment>
<dbReference type="Proteomes" id="UP001066276">
    <property type="component" value="Chromosome 2_1"/>
</dbReference>
<dbReference type="AlphaFoldDB" id="A0AAV7VBN5"/>
<dbReference type="EMBL" id="JANPWB010000003">
    <property type="protein sequence ID" value="KAJ1197573.1"/>
    <property type="molecule type" value="Genomic_DNA"/>
</dbReference>
<feature type="compositionally biased region" description="Basic residues" evidence="1">
    <location>
        <begin position="1"/>
        <end position="20"/>
    </location>
</feature>